<organism evidence="1 2">
    <name type="scientific">Bombardia bombarda</name>
    <dbReference type="NCBI Taxonomy" id="252184"/>
    <lineage>
        <taxon>Eukaryota</taxon>
        <taxon>Fungi</taxon>
        <taxon>Dikarya</taxon>
        <taxon>Ascomycota</taxon>
        <taxon>Pezizomycotina</taxon>
        <taxon>Sordariomycetes</taxon>
        <taxon>Sordariomycetidae</taxon>
        <taxon>Sordariales</taxon>
        <taxon>Lasiosphaeriaceae</taxon>
        <taxon>Bombardia</taxon>
    </lineage>
</organism>
<evidence type="ECO:0000313" key="2">
    <source>
        <dbReference type="Proteomes" id="UP001174934"/>
    </source>
</evidence>
<sequence length="240" mass="26590">MEARLLRRPAASCCFRLLSTPSSATALTTTTTTGRLFSPASVSLQNTTPGAARHKSTANRTKRALSVAPHTSFISESAGEQANRIIFNPPSSAPSVFNTPFKFLPKSDPRRALNPAALFAKSKTIKYNNTSSDASADAADPSELPVIGKYVGKQHHLTLEDVEEMRRLRREDPVTNTVHALADKFKCSRNFVMMSTTAPREHTERHFNRLDAVKARWGPGRAAAREERKRRLDMLFRGEL</sequence>
<accession>A0AA39XKN9</accession>
<dbReference type="GO" id="GO:0003735">
    <property type="term" value="F:structural constituent of ribosome"/>
    <property type="evidence" value="ECO:0007669"/>
    <property type="project" value="TreeGrafter"/>
</dbReference>
<dbReference type="Proteomes" id="UP001174934">
    <property type="component" value="Unassembled WGS sequence"/>
</dbReference>
<dbReference type="AlphaFoldDB" id="A0AA39XKN9"/>
<evidence type="ECO:0000313" key="1">
    <source>
        <dbReference type="EMBL" id="KAK0635788.1"/>
    </source>
</evidence>
<dbReference type="GO" id="GO:0005762">
    <property type="term" value="C:mitochondrial large ribosomal subunit"/>
    <property type="evidence" value="ECO:0007669"/>
    <property type="project" value="TreeGrafter"/>
</dbReference>
<dbReference type="Pfam" id="PF12824">
    <property type="entry name" value="MRP-L20"/>
    <property type="match status" value="1"/>
</dbReference>
<keyword evidence="1" id="KW-0687">Ribonucleoprotein</keyword>
<dbReference type="PANTHER" id="PTHR28266">
    <property type="entry name" value="54S RIBOSOMAL PROTEIN L20, MITOCHONDRIAL"/>
    <property type="match status" value="1"/>
</dbReference>
<gene>
    <name evidence="1" type="ORF">B0T17DRAFT_503292</name>
</gene>
<proteinExistence type="predicted"/>
<keyword evidence="2" id="KW-1185">Reference proteome</keyword>
<reference evidence="1" key="1">
    <citation type="submission" date="2023-06" db="EMBL/GenBank/DDBJ databases">
        <title>Genome-scale phylogeny and comparative genomics of the fungal order Sordariales.</title>
        <authorList>
            <consortium name="Lawrence Berkeley National Laboratory"/>
            <person name="Hensen N."/>
            <person name="Bonometti L."/>
            <person name="Westerberg I."/>
            <person name="Brannstrom I.O."/>
            <person name="Guillou S."/>
            <person name="Cros-Aarteil S."/>
            <person name="Calhoun S."/>
            <person name="Haridas S."/>
            <person name="Kuo A."/>
            <person name="Mondo S."/>
            <person name="Pangilinan J."/>
            <person name="Riley R."/>
            <person name="LaButti K."/>
            <person name="Andreopoulos B."/>
            <person name="Lipzen A."/>
            <person name="Chen C."/>
            <person name="Yanf M."/>
            <person name="Daum C."/>
            <person name="Ng V."/>
            <person name="Clum A."/>
            <person name="Steindorff A."/>
            <person name="Ohm R."/>
            <person name="Martin F."/>
            <person name="Silar P."/>
            <person name="Natvig D."/>
            <person name="Lalanne C."/>
            <person name="Gautier V."/>
            <person name="Ament-velasquez S.L."/>
            <person name="Kruys A."/>
            <person name="Hutchinson M.I."/>
            <person name="Powell A.J."/>
            <person name="Barry K."/>
            <person name="Miller A.N."/>
            <person name="Grigoriev I.V."/>
            <person name="Debuchy R."/>
            <person name="Gladieux P."/>
            <person name="Thoren M.H."/>
            <person name="Johannesson H."/>
        </authorList>
    </citation>
    <scope>NUCLEOTIDE SEQUENCE</scope>
    <source>
        <strain evidence="1">SMH3391-2</strain>
    </source>
</reference>
<protein>
    <submittedName>
        <fullName evidence="1">Mitochondrial ribosomal protein subunit L20-domain-containing protein</fullName>
    </submittedName>
</protein>
<dbReference type="PANTHER" id="PTHR28266:SF1">
    <property type="entry name" value="LARGE RIBOSOMAL SUBUNIT PROTEIN ML58"/>
    <property type="match status" value="1"/>
</dbReference>
<dbReference type="InterPro" id="IPR024388">
    <property type="entry name" value="Ribosomal_mL58"/>
</dbReference>
<keyword evidence="1" id="KW-0689">Ribosomal protein</keyword>
<name>A0AA39XKN9_9PEZI</name>
<dbReference type="EMBL" id="JAULSR010000001">
    <property type="protein sequence ID" value="KAK0635788.1"/>
    <property type="molecule type" value="Genomic_DNA"/>
</dbReference>
<comment type="caution">
    <text evidence="1">The sequence shown here is derived from an EMBL/GenBank/DDBJ whole genome shotgun (WGS) entry which is preliminary data.</text>
</comment>